<keyword evidence="3" id="KW-1185">Reference proteome</keyword>
<keyword evidence="1" id="KW-0812">Transmembrane</keyword>
<evidence type="ECO:0008006" key="4">
    <source>
        <dbReference type="Google" id="ProtNLM"/>
    </source>
</evidence>
<dbReference type="EMBL" id="BTRJ01000034">
    <property type="protein sequence ID" value="GMR28778.1"/>
    <property type="molecule type" value="Genomic_DNA"/>
</dbReference>
<evidence type="ECO:0000313" key="3">
    <source>
        <dbReference type="Proteomes" id="UP001306668"/>
    </source>
</evidence>
<comment type="caution">
    <text evidence="2">The sequence shown here is derived from an EMBL/GenBank/DDBJ whole genome shotgun (WGS) entry which is preliminary data.</text>
</comment>
<sequence length="133" mass="13881">MAVVTSMSAINRRHVLNLYQGGSMKGTKESSAIVAKRNLVTVRVLAAVGIIVSVGFLLLMGLSLMGYIGGPIGLTPVMLTFLQVGEQGLDPSVGHGVGLKSIPLAHHAAALSWLFVGAIAVWAFKVLARFAAK</sequence>
<name>A0ABQ6QG45_9GAMM</name>
<evidence type="ECO:0000313" key="2">
    <source>
        <dbReference type="EMBL" id="GMR28778.1"/>
    </source>
</evidence>
<organism evidence="2 3">
    <name type="scientific">Stenotrophomonas sepilia</name>
    <dbReference type="NCBI Taxonomy" id="2860290"/>
    <lineage>
        <taxon>Bacteria</taxon>
        <taxon>Pseudomonadati</taxon>
        <taxon>Pseudomonadota</taxon>
        <taxon>Gammaproteobacteria</taxon>
        <taxon>Lysobacterales</taxon>
        <taxon>Lysobacteraceae</taxon>
        <taxon>Stenotrophomonas</taxon>
        <taxon>Stenotrophomonas maltophilia group</taxon>
    </lineage>
</organism>
<gene>
    <name evidence="2" type="ORF">STENOSP10_29990</name>
</gene>
<feature type="transmembrane region" description="Helical" evidence="1">
    <location>
        <begin position="108"/>
        <end position="128"/>
    </location>
</feature>
<keyword evidence="1" id="KW-0472">Membrane</keyword>
<feature type="transmembrane region" description="Helical" evidence="1">
    <location>
        <begin position="44"/>
        <end position="68"/>
    </location>
</feature>
<keyword evidence="1" id="KW-1133">Transmembrane helix</keyword>
<accession>A0ABQ6QG45</accession>
<proteinExistence type="predicted"/>
<dbReference type="Proteomes" id="UP001306668">
    <property type="component" value="Unassembled WGS sequence"/>
</dbReference>
<evidence type="ECO:0000256" key="1">
    <source>
        <dbReference type="SAM" id="Phobius"/>
    </source>
</evidence>
<reference evidence="3" key="1">
    <citation type="submission" date="2023-07" db="EMBL/GenBank/DDBJ databases">
        <title>Genome sequence of Stenotrophomonas sp. Alg010 isolated from Sargassum waste.</title>
        <authorList>
            <person name="Mohapatra"/>
            <person name="B.R."/>
        </authorList>
    </citation>
    <scope>NUCLEOTIDE SEQUENCE [LARGE SCALE GENOMIC DNA]</scope>
    <source>
        <strain evidence="3">Alg010</strain>
    </source>
</reference>
<protein>
    <recommendedName>
        <fullName evidence="4">Transmembrane protein</fullName>
    </recommendedName>
</protein>